<evidence type="ECO:0000313" key="3">
    <source>
        <dbReference type="EMBL" id="KAE8300065.1"/>
    </source>
</evidence>
<feature type="compositionally biased region" description="Acidic residues" evidence="1">
    <location>
        <begin position="109"/>
        <end position="122"/>
    </location>
</feature>
<name>A0A6G0J8G5_LARCR</name>
<comment type="caution">
    <text evidence="3">The sequence shown here is derived from an EMBL/GenBank/DDBJ whole genome shotgun (WGS) entry which is preliminary data.</text>
</comment>
<evidence type="ECO:0000259" key="2">
    <source>
        <dbReference type="Pfam" id="PF13843"/>
    </source>
</evidence>
<protein>
    <recommendedName>
        <fullName evidence="2">PiggyBac transposable element-derived protein domain-containing protein</fullName>
    </recommendedName>
</protein>
<keyword evidence="4" id="KW-1185">Reference proteome</keyword>
<evidence type="ECO:0000313" key="4">
    <source>
        <dbReference type="Proteomes" id="UP000424527"/>
    </source>
</evidence>
<feature type="compositionally biased region" description="Basic residues" evidence="1">
    <location>
        <begin position="84"/>
        <end position="95"/>
    </location>
</feature>
<feature type="region of interest" description="Disordered" evidence="1">
    <location>
        <begin position="62"/>
        <end position="143"/>
    </location>
</feature>
<gene>
    <name evidence="3" type="ORF">D5F01_LYC00199</name>
</gene>
<feature type="domain" description="PiggyBac transposable element-derived protein" evidence="2">
    <location>
        <begin position="188"/>
        <end position="237"/>
    </location>
</feature>
<reference evidence="3 4" key="1">
    <citation type="submission" date="2019-07" db="EMBL/GenBank/DDBJ databases">
        <title>Chromosome genome assembly for large yellow croaker.</title>
        <authorList>
            <person name="Xiao S."/>
        </authorList>
    </citation>
    <scope>NUCLEOTIDE SEQUENCE [LARGE SCALE GENOMIC DNA]</scope>
    <source>
        <strain evidence="3">JMULYC20181020</strain>
        <tissue evidence="3">Muscle</tissue>
    </source>
</reference>
<dbReference type="Proteomes" id="UP000424527">
    <property type="component" value="Unassembled WGS sequence"/>
</dbReference>
<organism evidence="3 4">
    <name type="scientific">Larimichthys crocea</name>
    <name type="common">Large yellow croaker</name>
    <name type="synonym">Pseudosciaena crocea</name>
    <dbReference type="NCBI Taxonomy" id="215358"/>
    <lineage>
        <taxon>Eukaryota</taxon>
        <taxon>Metazoa</taxon>
        <taxon>Chordata</taxon>
        <taxon>Craniata</taxon>
        <taxon>Vertebrata</taxon>
        <taxon>Euteleostomi</taxon>
        <taxon>Actinopterygii</taxon>
        <taxon>Neopterygii</taxon>
        <taxon>Teleostei</taxon>
        <taxon>Neoteleostei</taxon>
        <taxon>Acanthomorphata</taxon>
        <taxon>Eupercaria</taxon>
        <taxon>Sciaenidae</taxon>
        <taxon>Larimichthys</taxon>
    </lineage>
</organism>
<feature type="compositionally biased region" description="Acidic residues" evidence="1">
    <location>
        <begin position="131"/>
        <end position="142"/>
    </location>
</feature>
<sequence>MARRYSVKAPTGRWPVAVFYNILDLAAVNAHILFKKCTYEQVSRRNFIMRLAIELRSDHMSTKTMLVRGPGPGPEQQQMEKRKQCQVRRNCRKNKTKDCEDGPLSSLMDCEDPANEDSEVESDQLQSNSESSEDSSEDEGGEEMWVAEWTSKNEIVWSPTHVETCRSVPAASTLIPGPTHYATTQISDPFSSFALLLTDQILEHIKAMTNLHGRRSIANWRDVDMEELQAFVGLLILGWCLQVKE</sequence>
<proteinExistence type="predicted"/>
<dbReference type="EMBL" id="REGW02000001">
    <property type="protein sequence ID" value="KAE8300065.1"/>
    <property type="molecule type" value="Genomic_DNA"/>
</dbReference>
<evidence type="ECO:0000256" key="1">
    <source>
        <dbReference type="SAM" id="MobiDB-lite"/>
    </source>
</evidence>
<dbReference type="InterPro" id="IPR029526">
    <property type="entry name" value="PGBD"/>
</dbReference>
<dbReference type="Pfam" id="PF13843">
    <property type="entry name" value="DDE_Tnp_1_7"/>
    <property type="match status" value="1"/>
</dbReference>
<accession>A0A6G0J8G5</accession>
<dbReference type="PANTHER" id="PTHR46599:SF6">
    <property type="entry name" value="DUAL SPECIFICITY PHOSPHATASE 26"/>
    <property type="match status" value="1"/>
</dbReference>
<dbReference type="AlphaFoldDB" id="A0A6G0J8G5"/>
<dbReference type="PANTHER" id="PTHR46599">
    <property type="entry name" value="PIGGYBAC TRANSPOSABLE ELEMENT-DERIVED PROTEIN 4"/>
    <property type="match status" value="1"/>
</dbReference>